<accession>A0A9X2VV06</accession>
<keyword evidence="1" id="KW-0472">Membrane</keyword>
<evidence type="ECO:0000259" key="2">
    <source>
        <dbReference type="Pfam" id="PF20182"/>
    </source>
</evidence>
<proteinExistence type="predicted"/>
<feature type="transmembrane region" description="Helical" evidence="1">
    <location>
        <begin position="144"/>
        <end position="166"/>
    </location>
</feature>
<sequence>MELTSWVLVAATATGGAAVVSTAFALLRGGSTATRHLAGGVTLLTVALFVQAAPDRTFTVGSLHLAWTLQHVAALGAAYLVPSGFARVTEGSPEGIDRFLRPRLALMWVAGAVVVGCFAVRPHASDWLFSPEGRYEAGGPGDPYAALAHIAFGAYLAQAVAVLTWLSRRTARLARETGRGTVAAGMVVHAWGEVPIFVFALHMVAYNTALLFGVVPPWPEADVDQVLMPFGTCLLLLGLAIAAAGGGGQARTVVRRFRYHRHRRLVHPLWTEVAAAMPAVVYTDLPAPKGFLPDSRADRDAYRTVVELRDALVLLCQIGITPSSGGGSAERAAEVFAVGLPAWRTGSRPGDGDPVDPPVTSAPTLLIELRWWVRVAKAVDAITTGVRLPPVVSGPSDDSR</sequence>
<dbReference type="Proteomes" id="UP001141259">
    <property type="component" value="Unassembled WGS sequence"/>
</dbReference>
<keyword evidence="1" id="KW-0812">Transmembrane</keyword>
<dbReference type="EMBL" id="JANYMP010000030">
    <property type="protein sequence ID" value="MCS7483245.1"/>
    <property type="molecule type" value="Genomic_DNA"/>
</dbReference>
<organism evidence="3 4">
    <name type="scientific">Umezawaea endophytica</name>
    <dbReference type="NCBI Taxonomy" id="1654476"/>
    <lineage>
        <taxon>Bacteria</taxon>
        <taxon>Bacillati</taxon>
        <taxon>Actinomycetota</taxon>
        <taxon>Actinomycetes</taxon>
        <taxon>Pseudonocardiales</taxon>
        <taxon>Pseudonocardiaceae</taxon>
        <taxon>Umezawaea</taxon>
    </lineage>
</organism>
<evidence type="ECO:0000313" key="3">
    <source>
        <dbReference type="EMBL" id="MCS7483245.1"/>
    </source>
</evidence>
<evidence type="ECO:0000256" key="1">
    <source>
        <dbReference type="SAM" id="Phobius"/>
    </source>
</evidence>
<feature type="transmembrane region" description="Helical" evidence="1">
    <location>
        <begin position="65"/>
        <end position="85"/>
    </location>
</feature>
<protein>
    <recommendedName>
        <fullName evidence="2">DUF6545 domain-containing protein</fullName>
    </recommendedName>
</protein>
<feature type="transmembrane region" description="Helical" evidence="1">
    <location>
        <begin position="187"/>
        <end position="206"/>
    </location>
</feature>
<dbReference type="AlphaFoldDB" id="A0A9X2VV06"/>
<keyword evidence="4" id="KW-1185">Reference proteome</keyword>
<feature type="transmembrane region" description="Helical" evidence="1">
    <location>
        <begin position="226"/>
        <end position="254"/>
    </location>
</feature>
<feature type="transmembrane region" description="Helical" evidence="1">
    <location>
        <begin position="105"/>
        <end position="124"/>
    </location>
</feature>
<dbReference type="RefSeq" id="WP_259628705.1">
    <property type="nucleotide sequence ID" value="NZ_JANYMP010000030.1"/>
</dbReference>
<keyword evidence="1" id="KW-1133">Transmembrane helix</keyword>
<comment type="caution">
    <text evidence="3">The sequence shown here is derived from an EMBL/GenBank/DDBJ whole genome shotgun (WGS) entry which is preliminary data.</text>
</comment>
<gene>
    <name evidence="3" type="ORF">NZH93_40915</name>
</gene>
<reference evidence="3" key="1">
    <citation type="submission" date="2022-08" db="EMBL/GenBank/DDBJ databases">
        <authorList>
            <person name="Tistechok S."/>
            <person name="Samborskyy M."/>
            <person name="Roman I."/>
        </authorList>
    </citation>
    <scope>NUCLEOTIDE SEQUENCE</scope>
    <source>
        <strain evidence="3">DSM 103496</strain>
    </source>
</reference>
<dbReference type="Pfam" id="PF20182">
    <property type="entry name" value="DUF6545"/>
    <property type="match status" value="1"/>
</dbReference>
<feature type="transmembrane region" description="Helical" evidence="1">
    <location>
        <begin position="34"/>
        <end position="53"/>
    </location>
</feature>
<feature type="domain" description="DUF6545" evidence="2">
    <location>
        <begin position="257"/>
        <end position="378"/>
    </location>
</feature>
<name>A0A9X2VV06_9PSEU</name>
<feature type="transmembrane region" description="Helical" evidence="1">
    <location>
        <begin position="6"/>
        <end position="27"/>
    </location>
</feature>
<evidence type="ECO:0000313" key="4">
    <source>
        <dbReference type="Proteomes" id="UP001141259"/>
    </source>
</evidence>
<dbReference type="InterPro" id="IPR046675">
    <property type="entry name" value="DUF6545"/>
</dbReference>